<keyword evidence="2" id="KW-0472">Membrane</keyword>
<evidence type="ECO:0000313" key="4">
    <source>
        <dbReference type="EMBL" id="MFC5850985.1"/>
    </source>
</evidence>
<keyword evidence="5" id="KW-1185">Reference proteome</keyword>
<evidence type="ECO:0000256" key="1">
    <source>
        <dbReference type="SAM" id="MobiDB-lite"/>
    </source>
</evidence>
<name>A0ABW1DQQ1_9ACTN</name>
<evidence type="ECO:0000256" key="2">
    <source>
        <dbReference type="SAM" id="Phobius"/>
    </source>
</evidence>
<dbReference type="InterPro" id="IPR036365">
    <property type="entry name" value="PGBD-like_sf"/>
</dbReference>
<feature type="region of interest" description="Disordered" evidence="1">
    <location>
        <begin position="66"/>
        <end position="253"/>
    </location>
</feature>
<dbReference type="Gene3D" id="1.10.101.10">
    <property type="entry name" value="PGBD-like superfamily/PGBD"/>
    <property type="match status" value="1"/>
</dbReference>
<dbReference type="Proteomes" id="UP001596180">
    <property type="component" value="Unassembled WGS sequence"/>
</dbReference>
<dbReference type="Pfam" id="PF01471">
    <property type="entry name" value="PG_binding_1"/>
    <property type="match status" value="1"/>
</dbReference>
<feature type="region of interest" description="Disordered" evidence="1">
    <location>
        <begin position="1"/>
        <end position="24"/>
    </location>
</feature>
<sequence>MDDSTGTPCPDCGASRNRDNTPSCACNLRASDALRDARTAQAAEAEDFTPLRIRPYVELDDGTTMAAAGAAAASTPNAAPADGNPGMPEVGDTPADGGAPEAGQGTEQARTPADSNRRDTPAAHGGPTARNEQTAHGERTARAGQTAPEALRPAADATMQLRALTADSLAAPETPGDPDATSVLPPATPVPAPAPRPTPLAAPLAPSTSEPSATDLNLFDSTRPLGTVPAGAGSLPVPEAGEPAPPGSRRRRRRTTLVVAAGAVVAVIGAAGWASGLFAYETPSRDDALPKDVRASVPDTLVADAPSAAPDTSVSGSPEVSAPASAPAPPSETASPSASPSASEAEAESEASASAAPSDAAEPSATPTTTAPAEAPEEAEELDDGTATGPTLRRGDRGPEVVDLQQRLSKVYLYNGSANGQFNRRTEDAVRTYQWTRGVRGDEPGVYGPETRARLEAETGNR</sequence>
<dbReference type="RefSeq" id="WP_381358147.1">
    <property type="nucleotide sequence ID" value="NZ_JBHSOA010000006.1"/>
</dbReference>
<organism evidence="4 5">
    <name type="scientific">Streptomyces chlorus</name>
    <dbReference type="NCBI Taxonomy" id="887452"/>
    <lineage>
        <taxon>Bacteria</taxon>
        <taxon>Bacillati</taxon>
        <taxon>Actinomycetota</taxon>
        <taxon>Actinomycetes</taxon>
        <taxon>Kitasatosporales</taxon>
        <taxon>Streptomycetaceae</taxon>
        <taxon>Streptomyces</taxon>
    </lineage>
</organism>
<dbReference type="InterPro" id="IPR036366">
    <property type="entry name" value="PGBDSf"/>
</dbReference>
<protein>
    <submittedName>
        <fullName evidence="4">Peptidoglycan-binding protein</fullName>
    </submittedName>
</protein>
<feature type="domain" description="Peptidoglycan binding-like" evidence="3">
    <location>
        <begin position="397"/>
        <end position="455"/>
    </location>
</feature>
<dbReference type="InterPro" id="IPR002477">
    <property type="entry name" value="Peptidoglycan-bd-like"/>
</dbReference>
<gene>
    <name evidence="4" type="ORF">ACFPZI_03780</name>
</gene>
<reference evidence="5" key="1">
    <citation type="journal article" date="2019" name="Int. J. Syst. Evol. Microbiol.">
        <title>The Global Catalogue of Microorganisms (GCM) 10K type strain sequencing project: providing services to taxonomists for standard genome sequencing and annotation.</title>
        <authorList>
            <consortium name="The Broad Institute Genomics Platform"/>
            <consortium name="The Broad Institute Genome Sequencing Center for Infectious Disease"/>
            <person name="Wu L."/>
            <person name="Ma J."/>
        </authorList>
    </citation>
    <scope>NUCLEOTIDE SEQUENCE [LARGE SCALE GENOMIC DNA]</scope>
    <source>
        <strain evidence="5">JCM 10411</strain>
    </source>
</reference>
<feature type="compositionally biased region" description="Basic and acidic residues" evidence="1">
    <location>
        <begin position="451"/>
        <end position="462"/>
    </location>
</feature>
<dbReference type="EMBL" id="JBHSOA010000006">
    <property type="protein sequence ID" value="MFC5850985.1"/>
    <property type="molecule type" value="Genomic_DNA"/>
</dbReference>
<dbReference type="SUPFAM" id="SSF47090">
    <property type="entry name" value="PGBD-like"/>
    <property type="match status" value="1"/>
</dbReference>
<comment type="caution">
    <text evidence="4">The sequence shown here is derived from an EMBL/GenBank/DDBJ whole genome shotgun (WGS) entry which is preliminary data.</text>
</comment>
<keyword evidence="2" id="KW-0812">Transmembrane</keyword>
<accession>A0ABW1DQQ1</accession>
<feature type="region of interest" description="Disordered" evidence="1">
    <location>
        <begin position="300"/>
        <end position="400"/>
    </location>
</feature>
<feature type="region of interest" description="Disordered" evidence="1">
    <location>
        <begin position="439"/>
        <end position="462"/>
    </location>
</feature>
<evidence type="ECO:0000313" key="5">
    <source>
        <dbReference type="Proteomes" id="UP001596180"/>
    </source>
</evidence>
<evidence type="ECO:0000259" key="3">
    <source>
        <dbReference type="Pfam" id="PF01471"/>
    </source>
</evidence>
<feature type="compositionally biased region" description="Low complexity" evidence="1">
    <location>
        <begin position="317"/>
        <end position="374"/>
    </location>
</feature>
<feature type="compositionally biased region" description="Acidic residues" evidence="1">
    <location>
        <begin position="375"/>
        <end position="384"/>
    </location>
</feature>
<feature type="transmembrane region" description="Helical" evidence="2">
    <location>
        <begin position="257"/>
        <end position="280"/>
    </location>
</feature>
<feature type="compositionally biased region" description="Low complexity" evidence="1">
    <location>
        <begin position="201"/>
        <end position="214"/>
    </location>
</feature>
<feature type="compositionally biased region" description="Low complexity" evidence="1">
    <location>
        <begin position="66"/>
        <end position="83"/>
    </location>
</feature>
<proteinExistence type="predicted"/>
<feature type="compositionally biased region" description="Pro residues" evidence="1">
    <location>
        <begin position="186"/>
        <end position="200"/>
    </location>
</feature>
<keyword evidence="2" id="KW-1133">Transmembrane helix</keyword>